<dbReference type="InterPro" id="IPR050731">
    <property type="entry name" value="HRD1_E3_ubiq-ligases"/>
</dbReference>
<dbReference type="Gene3D" id="3.30.40.10">
    <property type="entry name" value="Zinc/RING finger domain, C3HC4 (zinc finger)"/>
    <property type="match status" value="1"/>
</dbReference>
<proteinExistence type="predicted"/>
<dbReference type="PANTHER" id="PTHR22763:SF184">
    <property type="entry name" value="E3 UBIQUITIN-PROTEIN LIGASE SYNOVIOLIN"/>
    <property type="match status" value="1"/>
</dbReference>
<evidence type="ECO:0000259" key="7">
    <source>
        <dbReference type="Pfam" id="PF12678"/>
    </source>
</evidence>
<feature type="region of interest" description="Disordered" evidence="6">
    <location>
        <begin position="162"/>
        <end position="193"/>
    </location>
</feature>
<evidence type="ECO:0000256" key="5">
    <source>
        <dbReference type="ARBA" id="ARBA00022833"/>
    </source>
</evidence>
<evidence type="ECO:0000313" key="9">
    <source>
        <dbReference type="Proteomes" id="UP001140949"/>
    </source>
</evidence>
<evidence type="ECO:0000256" key="6">
    <source>
        <dbReference type="SAM" id="MobiDB-lite"/>
    </source>
</evidence>
<keyword evidence="3" id="KW-0863">Zinc-finger</keyword>
<organism evidence="8 9">
    <name type="scientific">Iris pallida</name>
    <name type="common">Sweet iris</name>
    <dbReference type="NCBI Taxonomy" id="29817"/>
    <lineage>
        <taxon>Eukaryota</taxon>
        <taxon>Viridiplantae</taxon>
        <taxon>Streptophyta</taxon>
        <taxon>Embryophyta</taxon>
        <taxon>Tracheophyta</taxon>
        <taxon>Spermatophyta</taxon>
        <taxon>Magnoliopsida</taxon>
        <taxon>Liliopsida</taxon>
        <taxon>Asparagales</taxon>
        <taxon>Iridaceae</taxon>
        <taxon>Iridoideae</taxon>
        <taxon>Irideae</taxon>
        <taxon>Iris</taxon>
    </lineage>
</organism>
<keyword evidence="2" id="KW-0479">Metal-binding</keyword>
<reference evidence="8" key="1">
    <citation type="journal article" date="2023" name="GigaByte">
        <title>Genome assembly of the bearded iris, Iris pallida Lam.</title>
        <authorList>
            <person name="Bruccoleri R.E."/>
            <person name="Oakeley E.J."/>
            <person name="Faust A.M.E."/>
            <person name="Altorfer M."/>
            <person name="Dessus-Babus S."/>
            <person name="Burckhardt D."/>
            <person name="Oertli M."/>
            <person name="Naumann U."/>
            <person name="Petersen F."/>
            <person name="Wong J."/>
        </authorList>
    </citation>
    <scope>NUCLEOTIDE SEQUENCE</scope>
    <source>
        <strain evidence="8">GSM-AAB239-AS_SAM_17_03QT</strain>
    </source>
</reference>
<gene>
    <name evidence="8" type="ORF">M6B38_224440</name>
</gene>
<dbReference type="InterPro" id="IPR013083">
    <property type="entry name" value="Znf_RING/FYVE/PHD"/>
</dbReference>
<keyword evidence="4" id="KW-0833">Ubl conjugation pathway</keyword>
<sequence length="193" mass="22011">MQASSLKRIMDACERFIYEKSKKKIEMPINKAIKTLHRLDLVSEFTPDDINIKLKLFHVQRHMRLHDVIGIWDRLLGQEFGTCVRSCIRSPMSISPSPTTSASSRSPSKGARGDKTCIIRREEMVTAKKLLCGHLFHVHCLRSWLQRQNTWPTCRALVVPPESGPGASHRQQGNASHHQPGYHRQQANFGGRH</sequence>
<protein>
    <submittedName>
        <fullName evidence="8">ERAD-associated E3 ubiquitin-protein ligase HRD1B-like</fullName>
    </submittedName>
</protein>
<evidence type="ECO:0000256" key="2">
    <source>
        <dbReference type="ARBA" id="ARBA00022723"/>
    </source>
</evidence>
<evidence type="ECO:0000313" key="8">
    <source>
        <dbReference type="EMBL" id="KAJ6795775.1"/>
    </source>
</evidence>
<keyword evidence="5" id="KW-0862">Zinc</keyword>
<evidence type="ECO:0000256" key="4">
    <source>
        <dbReference type="ARBA" id="ARBA00022786"/>
    </source>
</evidence>
<name>A0AAX6DVS2_IRIPA</name>
<dbReference type="InterPro" id="IPR024766">
    <property type="entry name" value="Znf_RING_H2"/>
</dbReference>
<keyword evidence="9" id="KW-1185">Reference proteome</keyword>
<comment type="caution">
    <text evidence="8">The sequence shown here is derived from an EMBL/GenBank/DDBJ whole genome shotgun (WGS) entry which is preliminary data.</text>
</comment>
<dbReference type="CDD" id="cd16479">
    <property type="entry name" value="RING-H2_synoviolin"/>
    <property type="match status" value="1"/>
</dbReference>
<dbReference type="SUPFAM" id="SSF57850">
    <property type="entry name" value="RING/U-box"/>
    <property type="match status" value="1"/>
</dbReference>
<dbReference type="AlphaFoldDB" id="A0AAX6DVS2"/>
<dbReference type="EMBL" id="JANAVB010041814">
    <property type="protein sequence ID" value="KAJ6795775.1"/>
    <property type="molecule type" value="Genomic_DNA"/>
</dbReference>
<dbReference type="GO" id="GO:0043161">
    <property type="term" value="P:proteasome-mediated ubiquitin-dependent protein catabolic process"/>
    <property type="evidence" value="ECO:0007669"/>
    <property type="project" value="TreeGrafter"/>
</dbReference>
<dbReference type="PANTHER" id="PTHR22763">
    <property type="entry name" value="RING ZINC FINGER PROTEIN"/>
    <property type="match status" value="1"/>
</dbReference>
<feature type="compositionally biased region" description="Low complexity" evidence="6">
    <location>
        <begin position="92"/>
        <end position="108"/>
    </location>
</feature>
<dbReference type="GO" id="GO:0008270">
    <property type="term" value="F:zinc ion binding"/>
    <property type="evidence" value="ECO:0007669"/>
    <property type="project" value="UniProtKB-KW"/>
</dbReference>
<reference evidence="8" key="2">
    <citation type="submission" date="2023-04" db="EMBL/GenBank/DDBJ databases">
        <authorList>
            <person name="Bruccoleri R.E."/>
            <person name="Oakeley E.J."/>
            <person name="Faust A.-M."/>
            <person name="Dessus-Babus S."/>
            <person name="Altorfer M."/>
            <person name="Burckhardt D."/>
            <person name="Oertli M."/>
            <person name="Naumann U."/>
            <person name="Petersen F."/>
            <person name="Wong J."/>
        </authorList>
    </citation>
    <scope>NUCLEOTIDE SEQUENCE</scope>
    <source>
        <strain evidence="8">GSM-AAB239-AS_SAM_17_03QT</strain>
        <tissue evidence="8">Leaf</tissue>
    </source>
</reference>
<feature type="region of interest" description="Disordered" evidence="6">
    <location>
        <begin position="92"/>
        <end position="115"/>
    </location>
</feature>
<comment type="pathway">
    <text evidence="1">Protein modification; protein ubiquitination.</text>
</comment>
<accession>A0AAX6DVS2</accession>
<dbReference type="InterPro" id="IPR058051">
    <property type="entry name" value="Znf_RING_synoviolin"/>
</dbReference>
<feature type="domain" description="Zinc finger RING-H2-type" evidence="7">
    <location>
        <begin position="127"/>
        <end position="155"/>
    </location>
</feature>
<dbReference type="GO" id="GO:0061630">
    <property type="term" value="F:ubiquitin protein ligase activity"/>
    <property type="evidence" value="ECO:0007669"/>
    <property type="project" value="UniProtKB-EC"/>
</dbReference>
<dbReference type="Proteomes" id="UP001140949">
    <property type="component" value="Unassembled WGS sequence"/>
</dbReference>
<dbReference type="Pfam" id="PF12678">
    <property type="entry name" value="zf-rbx1"/>
    <property type="match status" value="1"/>
</dbReference>
<evidence type="ECO:0000256" key="3">
    <source>
        <dbReference type="ARBA" id="ARBA00022771"/>
    </source>
</evidence>
<dbReference type="GO" id="GO:0036503">
    <property type="term" value="P:ERAD pathway"/>
    <property type="evidence" value="ECO:0007669"/>
    <property type="project" value="TreeGrafter"/>
</dbReference>
<dbReference type="GO" id="GO:0012505">
    <property type="term" value="C:endomembrane system"/>
    <property type="evidence" value="ECO:0007669"/>
    <property type="project" value="UniProtKB-SubCell"/>
</dbReference>
<evidence type="ECO:0000256" key="1">
    <source>
        <dbReference type="ARBA" id="ARBA00004906"/>
    </source>
</evidence>